<organism evidence="3 4">
    <name type="scientific">Marasmiellus scandens</name>
    <dbReference type="NCBI Taxonomy" id="2682957"/>
    <lineage>
        <taxon>Eukaryota</taxon>
        <taxon>Fungi</taxon>
        <taxon>Dikarya</taxon>
        <taxon>Basidiomycota</taxon>
        <taxon>Agaricomycotina</taxon>
        <taxon>Agaricomycetes</taxon>
        <taxon>Agaricomycetidae</taxon>
        <taxon>Agaricales</taxon>
        <taxon>Marasmiineae</taxon>
        <taxon>Omphalotaceae</taxon>
        <taxon>Marasmiellus</taxon>
    </lineage>
</organism>
<accession>A0ABR1K6Y6</accession>
<dbReference type="Gene3D" id="3.30.710.10">
    <property type="entry name" value="Potassium Channel Kv1.1, Chain A"/>
    <property type="match status" value="1"/>
</dbReference>
<evidence type="ECO:0000313" key="3">
    <source>
        <dbReference type="EMBL" id="KAK7472384.1"/>
    </source>
</evidence>
<feature type="compositionally biased region" description="Polar residues" evidence="1">
    <location>
        <begin position="301"/>
        <end position="310"/>
    </location>
</feature>
<protein>
    <recommendedName>
        <fullName evidence="2">BTB domain-containing protein</fullName>
    </recommendedName>
</protein>
<feature type="region of interest" description="Disordered" evidence="1">
    <location>
        <begin position="276"/>
        <end position="310"/>
    </location>
</feature>
<gene>
    <name evidence="3" type="ORF">VKT23_000499</name>
</gene>
<dbReference type="InterPro" id="IPR011333">
    <property type="entry name" value="SKP1/BTB/POZ_sf"/>
</dbReference>
<dbReference type="Proteomes" id="UP001498398">
    <property type="component" value="Unassembled WGS sequence"/>
</dbReference>
<dbReference type="SMART" id="SM00225">
    <property type="entry name" value="BTB"/>
    <property type="match status" value="1"/>
</dbReference>
<reference evidence="3 4" key="1">
    <citation type="submission" date="2024-01" db="EMBL/GenBank/DDBJ databases">
        <title>A draft genome for the cacao thread blight pathogen Marasmiellus scandens.</title>
        <authorList>
            <person name="Baruah I.K."/>
            <person name="Leung J."/>
            <person name="Bukari Y."/>
            <person name="Amoako-Attah I."/>
            <person name="Meinhardt L.W."/>
            <person name="Bailey B.A."/>
            <person name="Cohen S.P."/>
        </authorList>
    </citation>
    <scope>NUCLEOTIDE SEQUENCE [LARGE SCALE GENOMIC DNA]</scope>
    <source>
        <strain evidence="3 4">GH-19</strain>
    </source>
</reference>
<proteinExistence type="predicted"/>
<dbReference type="SUPFAM" id="SSF54695">
    <property type="entry name" value="POZ domain"/>
    <property type="match status" value="1"/>
</dbReference>
<evidence type="ECO:0000256" key="1">
    <source>
        <dbReference type="SAM" id="MobiDB-lite"/>
    </source>
</evidence>
<dbReference type="EMBL" id="JBANRG010000001">
    <property type="protein sequence ID" value="KAK7472384.1"/>
    <property type="molecule type" value="Genomic_DNA"/>
</dbReference>
<comment type="caution">
    <text evidence="3">The sequence shown here is derived from an EMBL/GenBank/DDBJ whole genome shotgun (WGS) entry which is preliminary data.</text>
</comment>
<dbReference type="Pfam" id="PF00651">
    <property type="entry name" value="BTB"/>
    <property type="match status" value="1"/>
</dbReference>
<dbReference type="InterPro" id="IPR000210">
    <property type="entry name" value="BTB/POZ_dom"/>
</dbReference>
<keyword evidence="4" id="KW-1185">Reference proteome</keyword>
<feature type="compositionally biased region" description="Basic and acidic residues" evidence="1">
    <location>
        <begin position="280"/>
        <end position="297"/>
    </location>
</feature>
<dbReference type="PROSITE" id="PS50097">
    <property type="entry name" value="BTB"/>
    <property type="match status" value="1"/>
</dbReference>
<evidence type="ECO:0000313" key="4">
    <source>
        <dbReference type="Proteomes" id="UP001498398"/>
    </source>
</evidence>
<sequence>MTDPHRARIVPRNEQYYLNGGDLYLQTDDNLFRLHRYFFERESPKFQELFKRPPPPGKKTIGSSPEVPIILPDISTEDLETFLWVIYNPTFTVYEGSLEEWVVILRVACRLRFPQIKEAALRELRHINMDIVDRIILYRENNVDEELLMPLYMELCARPTTLSLAETEKLGTQTAVFIFQARERLRSRNVDGSKSPLPQDLEDGDILLTLHDLMKDFSLNNDNRKSIPLSAWAAAYQEALANVRTPGRIRKPRPLPREHREEVIDTMLDTVTEVSTQRSVSEHNAHSTDIHDSLRDDTTEETISPKQDSGQFKEVDEGIGVGSVHLRKKLGRSRDDWTMSTVSTPPLPGSWRKTVISSFSDGPVY</sequence>
<feature type="domain" description="BTB" evidence="2">
    <location>
        <begin position="21"/>
        <end position="95"/>
    </location>
</feature>
<name>A0ABR1K6Y6_9AGAR</name>
<evidence type="ECO:0000259" key="2">
    <source>
        <dbReference type="PROSITE" id="PS50097"/>
    </source>
</evidence>